<dbReference type="GO" id="GO:0006006">
    <property type="term" value="P:glucose metabolic process"/>
    <property type="evidence" value="ECO:0007669"/>
    <property type="project" value="TreeGrafter"/>
</dbReference>
<dbReference type="eggNOG" id="KOG1369">
    <property type="taxonomic scope" value="Eukaryota"/>
</dbReference>
<dbReference type="Gene3D" id="3.40.367.20">
    <property type="match status" value="1"/>
</dbReference>
<comment type="similarity">
    <text evidence="4">Belongs to the hexokinase family.</text>
</comment>
<dbReference type="PANTHER" id="PTHR19443">
    <property type="entry name" value="HEXOKINASE"/>
    <property type="match status" value="1"/>
</dbReference>
<evidence type="ECO:0000313" key="7">
    <source>
        <dbReference type="Proteomes" id="UP000030645"/>
    </source>
</evidence>
<dbReference type="GO" id="GO:0005739">
    <property type="term" value="C:mitochondrion"/>
    <property type="evidence" value="ECO:0007669"/>
    <property type="project" value="TreeGrafter"/>
</dbReference>
<evidence type="ECO:0000259" key="5">
    <source>
        <dbReference type="Pfam" id="PF03727"/>
    </source>
</evidence>
<dbReference type="GO" id="GO:0005536">
    <property type="term" value="F:D-glucose binding"/>
    <property type="evidence" value="ECO:0007669"/>
    <property type="project" value="InterPro"/>
</dbReference>
<gene>
    <name evidence="6" type="ORF">L484_000359</name>
</gene>
<evidence type="ECO:0000256" key="1">
    <source>
        <dbReference type="ARBA" id="ARBA00004921"/>
    </source>
</evidence>
<dbReference type="GO" id="GO:0008865">
    <property type="term" value="F:fructokinase activity"/>
    <property type="evidence" value="ECO:0007669"/>
    <property type="project" value="TreeGrafter"/>
</dbReference>
<reference evidence="7" key="1">
    <citation type="submission" date="2013-01" db="EMBL/GenBank/DDBJ databases">
        <title>Draft Genome Sequence of a Mulberry Tree, Morus notabilis C.K. Schneid.</title>
        <authorList>
            <person name="He N."/>
            <person name="Zhao S."/>
        </authorList>
    </citation>
    <scope>NUCLEOTIDE SEQUENCE</scope>
</reference>
<keyword evidence="4" id="KW-0547">Nucleotide-binding</keyword>
<comment type="pathway">
    <text evidence="1">Carbohydrate degradation.</text>
</comment>
<dbReference type="GO" id="GO:0005829">
    <property type="term" value="C:cytosol"/>
    <property type="evidence" value="ECO:0007669"/>
    <property type="project" value="TreeGrafter"/>
</dbReference>
<dbReference type="EC" id="2.7.1.-" evidence="4"/>
<keyword evidence="4 6" id="KW-0418">Kinase</keyword>
<name>W9SEU0_9ROSA</name>
<dbReference type="GO" id="GO:0005524">
    <property type="term" value="F:ATP binding"/>
    <property type="evidence" value="ECO:0007669"/>
    <property type="project" value="UniProtKB-UniRule"/>
</dbReference>
<dbReference type="GO" id="GO:0006096">
    <property type="term" value="P:glycolytic process"/>
    <property type="evidence" value="ECO:0007669"/>
    <property type="project" value="UniProtKB-KW"/>
</dbReference>
<proteinExistence type="inferred from homology"/>
<comment type="pathway">
    <text evidence="2">Carbohydrate metabolism; hexose metabolism.</text>
</comment>
<feature type="domain" description="Hexokinase C-terminal" evidence="5">
    <location>
        <begin position="15"/>
        <end position="104"/>
    </location>
</feature>
<dbReference type="InterPro" id="IPR001312">
    <property type="entry name" value="Hexokinase"/>
</dbReference>
<keyword evidence="4" id="KW-0067">ATP-binding</keyword>
<evidence type="ECO:0000256" key="2">
    <source>
        <dbReference type="ARBA" id="ARBA00005028"/>
    </source>
</evidence>
<protein>
    <recommendedName>
        <fullName evidence="4">Phosphotransferase</fullName>
        <ecNumber evidence="4">2.7.1.-</ecNumber>
    </recommendedName>
</protein>
<keyword evidence="4" id="KW-0808">Transferase</keyword>
<dbReference type="UniPathway" id="UPA00242"/>
<keyword evidence="7" id="KW-1185">Reference proteome</keyword>
<dbReference type="Proteomes" id="UP000030645">
    <property type="component" value="Unassembled WGS sequence"/>
</dbReference>
<evidence type="ECO:0000256" key="3">
    <source>
        <dbReference type="ARBA" id="ARBA00023152"/>
    </source>
</evidence>
<dbReference type="GO" id="GO:0001678">
    <property type="term" value="P:intracellular glucose homeostasis"/>
    <property type="evidence" value="ECO:0007669"/>
    <property type="project" value="InterPro"/>
</dbReference>
<organism evidence="6 7">
    <name type="scientific">Morus notabilis</name>
    <dbReference type="NCBI Taxonomy" id="981085"/>
    <lineage>
        <taxon>Eukaryota</taxon>
        <taxon>Viridiplantae</taxon>
        <taxon>Streptophyta</taxon>
        <taxon>Embryophyta</taxon>
        <taxon>Tracheophyta</taxon>
        <taxon>Spermatophyta</taxon>
        <taxon>Magnoliopsida</taxon>
        <taxon>eudicotyledons</taxon>
        <taxon>Gunneridae</taxon>
        <taxon>Pentapetalae</taxon>
        <taxon>rosids</taxon>
        <taxon>fabids</taxon>
        <taxon>Rosales</taxon>
        <taxon>Moraceae</taxon>
        <taxon>Moreae</taxon>
        <taxon>Morus</taxon>
    </lineage>
</organism>
<dbReference type="SUPFAM" id="SSF53067">
    <property type="entry name" value="Actin-like ATPase domain"/>
    <property type="match status" value="1"/>
</dbReference>
<dbReference type="InterPro" id="IPR043129">
    <property type="entry name" value="ATPase_NBD"/>
</dbReference>
<evidence type="ECO:0000256" key="4">
    <source>
        <dbReference type="RuleBase" id="RU362007"/>
    </source>
</evidence>
<keyword evidence="3 4" id="KW-0324">Glycolysis</keyword>
<dbReference type="InterPro" id="IPR022673">
    <property type="entry name" value="Hexokinase_C"/>
</dbReference>
<sequence>MNYSFVYSWNQVESNLSAKRIVVHVCFMIVKRGGRLGSAGIVGILQRMEEESRGIIFEKRVVVATMDRMLYENYPQYRRNLQDAIIELLGTKISKNVAVERSKDRGCSLGCFKLHVCARILIRAR</sequence>
<dbReference type="AlphaFoldDB" id="W9SEU0"/>
<evidence type="ECO:0000313" key="6">
    <source>
        <dbReference type="EMBL" id="EXC54100.1"/>
    </source>
</evidence>
<dbReference type="GO" id="GO:0004340">
    <property type="term" value="F:glucokinase activity"/>
    <property type="evidence" value="ECO:0007669"/>
    <property type="project" value="TreeGrafter"/>
</dbReference>
<dbReference type="PANTHER" id="PTHR19443:SF63">
    <property type="entry name" value="HEXOKINASE-LIKE 1 PROTEIN-RELATED"/>
    <property type="match status" value="1"/>
</dbReference>
<accession>W9SEU0</accession>
<dbReference type="Pfam" id="PF03727">
    <property type="entry name" value="Hexokinase_2"/>
    <property type="match status" value="1"/>
</dbReference>
<dbReference type="EMBL" id="KE625698">
    <property type="protein sequence ID" value="EXC54100.1"/>
    <property type="molecule type" value="Genomic_DNA"/>
</dbReference>
<dbReference type="STRING" id="981085.W9SEU0"/>